<dbReference type="PROSITE" id="PS00467">
    <property type="entry name" value="RIBOSOMAL_L2"/>
    <property type="match status" value="1"/>
</dbReference>
<dbReference type="InterPro" id="IPR022669">
    <property type="entry name" value="Ribosomal_uL2_C"/>
</dbReference>
<feature type="domain" description="Large ribosomal subunit protein uL2 RNA-binding" evidence="10">
    <location>
        <begin position="95"/>
        <end position="176"/>
    </location>
</feature>
<evidence type="ECO:0000256" key="7">
    <source>
        <dbReference type="ARBA" id="ARBA00069872"/>
    </source>
</evidence>
<dbReference type="GeneID" id="66078231"/>
<comment type="function">
    <text evidence="6">Component of the mitochondrial ribosome (mitoribosome), a dedicated translation machinery responsible for the synthesis of mitochondrial genome-encoded proteins, including at least some of the essential transmembrane subunits of the mitochondrial respiratory chain. The mitoribosomes are attached to the mitochondrial inner membrane and translation products are cotranslationally integrated into the membrane.</text>
</comment>
<proteinExistence type="inferred from homology"/>
<comment type="similarity">
    <text evidence="2">Belongs to the universal ribosomal protein uL2 family.</text>
</comment>
<dbReference type="FunFam" id="4.10.950.10:FF:000001">
    <property type="entry name" value="50S ribosomal protein L2"/>
    <property type="match status" value="1"/>
</dbReference>
<dbReference type="SMART" id="SM01383">
    <property type="entry name" value="Ribosomal_L2"/>
    <property type="match status" value="1"/>
</dbReference>
<feature type="domain" description="Large ribosomal subunit protein uL2 C-terminal" evidence="9">
    <location>
        <begin position="228"/>
        <end position="358"/>
    </location>
</feature>
<feature type="compositionally biased region" description="Polar residues" evidence="8">
    <location>
        <begin position="200"/>
        <end position="212"/>
    </location>
</feature>
<evidence type="ECO:0000259" key="10">
    <source>
        <dbReference type="SMART" id="SM01383"/>
    </source>
</evidence>
<dbReference type="InterPro" id="IPR022666">
    <property type="entry name" value="Ribosomal_uL2_RNA-bd_dom"/>
</dbReference>
<dbReference type="PANTHER" id="PTHR13691:SF5">
    <property type="entry name" value="LARGE RIBOSOMAL SUBUNIT PROTEIN UL2M"/>
    <property type="match status" value="1"/>
</dbReference>
<evidence type="ECO:0000259" key="9">
    <source>
        <dbReference type="SMART" id="SM01382"/>
    </source>
</evidence>
<dbReference type="InterPro" id="IPR008991">
    <property type="entry name" value="Translation_prot_SH3-like_sf"/>
</dbReference>
<dbReference type="Gene3D" id="2.40.50.140">
    <property type="entry name" value="Nucleic acid-binding proteins"/>
    <property type="match status" value="1"/>
</dbReference>
<evidence type="ECO:0000256" key="1">
    <source>
        <dbReference type="ARBA" id="ARBA00004173"/>
    </source>
</evidence>
<dbReference type="GO" id="GO:0016740">
    <property type="term" value="F:transferase activity"/>
    <property type="evidence" value="ECO:0007669"/>
    <property type="project" value="InterPro"/>
</dbReference>
<dbReference type="SUPFAM" id="SSF50104">
    <property type="entry name" value="Translation proteins SH3-like domain"/>
    <property type="match status" value="1"/>
</dbReference>
<keyword evidence="5" id="KW-0687">Ribonucleoprotein</keyword>
<protein>
    <recommendedName>
        <fullName evidence="7">Large ribosomal subunit protein uL2m</fullName>
    </recommendedName>
</protein>
<evidence type="ECO:0000256" key="8">
    <source>
        <dbReference type="SAM" id="MobiDB-lite"/>
    </source>
</evidence>
<dbReference type="Proteomes" id="UP001049176">
    <property type="component" value="Chromosome 5"/>
</dbReference>
<dbReference type="InterPro" id="IPR002171">
    <property type="entry name" value="Ribosomal_uL2"/>
</dbReference>
<dbReference type="NCBIfam" id="TIGR01171">
    <property type="entry name" value="rplB_bact"/>
    <property type="match status" value="1"/>
</dbReference>
<dbReference type="InterPro" id="IPR022671">
    <property type="entry name" value="Ribosomal_uL2_CS"/>
</dbReference>
<feature type="region of interest" description="Disordered" evidence="8">
    <location>
        <begin position="333"/>
        <end position="393"/>
    </location>
</feature>
<dbReference type="OrthoDB" id="268576at2759"/>
<dbReference type="InterPro" id="IPR014722">
    <property type="entry name" value="Rib_uL2_dom2"/>
</dbReference>
<name>A0A9P7S147_9AGAR</name>
<dbReference type="Pfam" id="PF00181">
    <property type="entry name" value="Ribosomal_L2_N"/>
    <property type="match status" value="1"/>
</dbReference>
<evidence type="ECO:0000256" key="5">
    <source>
        <dbReference type="ARBA" id="ARBA00023274"/>
    </source>
</evidence>
<keyword evidence="3" id="KW-0689">Ribosomal protein</keyword>
<comment type="caution">
    <text evidence="11">The sequence shown here is derived from an EMBL/GenBank/DDBJ whole genome shotgun (WGS) entry which is preliminary data.</text>
</comment>
<dbReference type="SMART" id="SM01382">
    <property type="entry name" value="Ribosomal_L2_C"/>
    <property type="match status" value="1"/>
</dbReference>
<dbReference type="Pfam" id="PF03947">
    <property type="entry name" value="Ribosomal_L2_C"/>
    <property type="match status" value="1"/>
</dbReference>
<sequence>MFSVQRSSGLLRSLSSRISGPSSLSRIQRSTYATEIQQATKSPDLTEALSRTSALFKTYKPVTPGLRHLKRPLTPHLYEGRPLRPLTVARRKNGGRNSTGRITVRHRGGGHKQRIRIIDFMRTEPGVHDVVRIEYDPGRSAHIALLKNRDPTAQGTKLWNYVIATEGMRAGDTVQSFRSGIPEGLVPGLVLEDKRKKKSGTTTTAANQGAEENTEQSLALGIFRALTLKSGNVLPLRLIPPGTVIHNISLSPQGPGILVRSAGSFALVMAHEESGKYTQVRLQSGEVRKILQDCCATIGQVGNYLWKNRSLGKAGRSRWLGRRPSVRGVAMNACDHPHGGGRGKSKSNKHPVSIWGWGTKGTRTRKPGPKGPKNSNKLVVRERPRGAEKKRKT</sequence>
<dbReference type="InterPro" id="IPR005880">
    <property type="entry name" value="Ribosomal_uL2_bac/org-type"/>
</dbReference>
<dbReference type="InterPro" id="IPR012340">
    <property type="entry name" value="NA-bd_OB-fold"/>
</dbReference>
<keyword evidence="4" id="KW-0496">Mitochondrion</keyword>
<evidence type="ECO:0000313" key="11">
    <source>
        <dbReference type="EMBL" id="KAG7092841.1"/>
    </source>
</evidence>
<dbReference type="GO" id="GO:0032543">
    <property type="term" value="P:mitochondrial translation"/>
    <property type="evidence" value="ECO:0007669"/>
    <property type="project" value="TreeGrafter"/>
</dbReference>
<dbReference type="AlphaFoldDB" id="A0A9P7S147"/>
<dbReference type="GO" id="GO:0005762">
    <property type="term" value="C:mitochondrial large ribosomal subunit"/>
    <property type="evidence" value="ECO:0007669"/>
    <property type="project" value="TreeGrafter"/>
</dbReference>
<keyword evidence="12" id="KW-1185">Reference proteome</keyword>
<dbReference type="PANTHER" id="PTHR13691">
    <property type="entry name" value="RIBOSOMAL PROTEIN L2"/>
    <property type="match status" value="1"/>
</dbReference>
<evidence type="ECO:0000256" key="6">
    <source>
        <dbReference type="ARBA" id="ARBA00037226"/>
    </source>
</evidence>
<accession>A0A9P7S147</accession>
<feature type="compositionally biased region" description="Basic residues" evidence="8">
    <location>
        <begin position="339"/>
        <end position="349"/>
    </location>
</feature>
<dbReference type="RefSeq" id="XP_043009311.1">
    <property type="nucleotide sequence ID" value="XM_043154024.1"/>
</dbReference>
<reference evidence="11" key="1">
    <citation type="journal article" date="2021" name="Genome Biol. Evol.">
        <title>The assembled and annotated genome of the fairy-ring fungus Marasmius oreades.</title>
        <authorList>
            <person name="Hiltunen M."/>
            <person name="Ament-Velasquez S.L."/>
            <person name="Johannesson H."/>
        </authorList>
    </citation>
    <scope>NUCLEOTIDE SEQUENCE</scope>
    <source>
        <strain evidence="11">03SP1</strain>
    </source>
</reference>
<dbReference type="GO" id="GO:0003723">
    <property type="term" value="F:RNA binding"/>
    <property type="evidence" value="ECO:0007669"/>
    <property type="project" value="InterPro"/>
</dbReference>
<comment type="subcellular location">
    <subcellularLocation>
        <location evidence="1">Mitochondrion</location>
    </subcellularLocation>
</comment>
<gene>
    <name evidence="11" type="ORF">E1B28_009155</name>
</gene>
<organism evidence="11 12">
    <name type="scientific">Marasmius oreades</name>
    <name type="common">fairy-ring Marasmius</name>
    <dbReference type="NCBI Taxonomy" id="181124"/>
    <lineage>
        <taxon>Eukaryota</taxon>
        <taxon>Fungi</taxon>
        <taxon>Dikarya</taxon>
        <taxon>Basidiomycota</taxon>
        <taxon>Agaricomycotina</taxon>
        <taxon>Agaricomycetes</taxon>
        <taxon>Agaricomycetidae</taxon>
        <taxon>Agaricales</taxon>
        <taxon>Marasmiineae</taxon>
        <taxon>Marasmiaceae</taxon>
        <taxon>Marasmius</taxon>
    </lineage>
</organism>
<evidence type="ECO:0000256" key="4">
    <source>
        <dbReference type="ARBA" id="ARBA00023128"/>
    </source>
</evidence>
<dbReference type="FunFam" id="2.30.30.30:FF:000001">
    <property type="entry name" value="50S ribosomal protein L2"/>
    <property type="match status" value="1"/>
</dbReference>
<dbReference type="EMBL" id="CM032185">
    <property type="protein sequence ID" value="KAG7092841.1"/>
    <property type="molecule type" value="Genomic_DNA"/>
</dbReference>
<dbReference type="InterPro" id="IPR014726">
    <property type="entry name" value="Ribosomal_uL2_dom3"/>
</dbReference>
<evidence type="ECO:0000313" key="12">
    <source>
        <dbReference type="Proteomes" id="UP001049176"/>
    </source>
</evidence>
<dbReference type="FunFam" id="2.40.50.140:FF:000128">
    <property type="entry name" value="50S ribosomal protein L2"/>
    <property type="match status" value="1"/>
</dbReference>
<dbReference type="Gene3D" id="2.30.30.30">
    <property type="match status" value="1"/>
</dbReference>
<dbReference type="SUPFAM" id="SSF50249">
    <property type="entry name" value="Nucleic acid-binding proteins"/>
    <property type="match status" value="1"/>
</dbReference>
<dbReference type="Gene3D" id="4.10.950.10">
    <property type="entry name" value="Ribosomal protein L2, domain 3"/>
    <property type="match status" value="1"/>
</dbReference>
<feature type="region of interest" description="Disordered" evidence="8">
    <location>
        <begin position="193"/>
        <end position="212"/>
    </location>
</feature>
<evidence type="ECO:0000256" key="3">
    <source>
        <dbReference type="ARBA" id="ARBA00022980"/>
    </source>
</evidence>
<dbReference type="GO" id="GO:0003735">
    <property type="term" value="F:structural constituent of ribosome"/>
    <property type="evidence" value="ECO:0007669"/>
    <property type="project" value="InterPro"/>
</dbReference>
<dbReference type="KEGG" id="more:E1B28_009155"/>
<evidence type="ECO:0000256" key="2">
    <source>
        <dbReference type="ARBA" id="ARBA00005636"/>
    </source>
</evidence>